<evidence type="ECO:0000256" key="3">
    <source>
        <dbReference type="ARBA" id="ARBA00012841"/>
    </source>
</evidence>
<dbReference type="SUPFAM" id="SSF50249">
    <property type="entry name" value="Nucleic acid-binding proteins"/>
    <property type="match status" value="1"/>
</dbReference>
<dbReference type="NCBIfam" id="TIGR00451">
    <property type="entry name" value="unchar_dom_2"/>
    <property type="match status" value="1"/>
</dbReference>
<dbReference type="FunFam" id="3.30.930.10:FF:000038">
    <property type="entry name" value="Aspartate--tRNA ligase"/>
    <property type="match status" value="1"/>
</dbReference>
<evidence type="ECO:0000256" key="1">
    <source>
        <dbReference type="ARBA" id="ARBA00004496"/>
    </source>
</evidence>
<organism evidence="14 15">
    <name type="scientific">Colletotrichum lupini</name>
    <dbReference type="NCBI Taxonomy" id="145971"/>
    <lineage>
        <taxon>Eukaryota</taxon>
        <taxon>Fungi</taxon>
        <taxon>Dikarya</taxon>
        <taxon>Ascomycota</taxon>
        <taxon>Pezizomycotina</taxon>
        <taxon>Sordariomycetes</taxon>
        <taxon>Hypocreomycetidae</taxon>
        <taxon>Glomerellales</taxon>
        <taxon>Glomerellaceae</taxon>
        <taxon>Colletotrichum</taxon>
        <taxon>Colletotrichum acutatum species complex</taxon>
    </lineage>
</organism>
<evidence type="ECO:0000256" key="2">
    <source>
        <dbReference type="ARBA" id="ARBA00005312"/>
    </source>
</evidence>
<keyword evidence="7" id="KW-0067">ATP-binding</keyword>
<dbReference type="HAMAP" id="MF_02075">
    <property type="entry name" value="Asp_tRNA_synth_type2"/>
    <property type="match status" value="1"/>
</dbReference>
<dbReference type="PANTHER" id="PTHR43450">
    <property type="entry name" value="ASPARTYL-TRNA SYNTHETASE"/>
    <property type="match status" value="1"/>
</dbReference>
<dbReference type="GO" id="GO:0003723">
    <property type="term" value="F:RNA binding"/>
    <property type="evidence" value="ECO:0007669"/>
    <property type="project" value="InterPro"/>
</dbReference>
<dbReference type="InterPro" id="IPR012340">
    <property type="entry name" value="NA-bd_OB-fold"/>
</dbReference>
<keyword evidence="5" id="KW-0436">Ligase</keyword>
<dbReference type="GeneID" id="73346000"/>
<dbReference type="Gene3D" id="2.40.50.140">
    <property type="entry name" value="Nucleic acid-binding proteins"/>
    <property type="match status" value="1"/>
</dbReference>
<dbReference type="Pfam" id="PF01472">
    <property type="entry name" value="PUA"/>
    <property type="match status" value="1"/>
</dbReference>
<dbReference type="PROSITE" id="PS50862">
    <property type="entry name" value="AA_TRNA_LIGASE_II"/>
    <property type="match status" value="1"/>
</dbReference>
<evidence type="ECO:0000256" key="7">
    <source>
        <dbReference type="ARBA" id="ARBA00022840"/>
    </source>
</evidence>
<gene>
    <name evidence="14" type="ORF">CLUP02_12026</name>
</gene>
<dbReference type="GO" id="GO:0004815">
    <property type="term" value="F:aspartate-tRNA ligase activity"/>
    <property type="evidence" value="ECO:0007669"/>
    <property type="project" value="UniProtKB-EC"/>
</dbReference>
<dbReference type="InterPro" id="IPR041366">
    <property type="entry name" value="Pre-PUA"/>
</dbReference>
<dbReference type="CDD" id="cd04320">
    <property type="entry name" value="AspRS_cyto_N"/>
    <property type="match status" value="1"/>
</dbReference>
<proteinExistence type="inferred from homology"/>
<comment type="similarity">
    <text evidence="2">Belongs to the class-II aminoacyl-tRNA synthetase family. Type 2 subfamily.</text>
</comment>
<dbReference type="InterPro" id="IPR045864">
    <property type="entry name" value="aa-tRNA-synth_II/BPL/LPL"/>
</dbReference>
<dbReference type="GO" id="GO:0005829">
    <property type="term" value="C:cytosol"/>
    <property type="evidence" value="ECO:0007669"/>
    <property type="project" value="TreeGrafter"/>
</dbReference>
<name>A0A9Q8SZL1_9PEZI</name>
<dbReference type="InterPro" id="IPR002312">
    <property type="entry name" value="Asp/Asn-tRNA-synth_IIb"/>
</dbReference>
<evidence type="ECO:0000259" key="13">
    <source>
        <dbReference type="PROSITE" id="PS50862"/>
    </source>
</evidence>
<dbReference type="InterPro" id="IPR004364">
    <property type="entry name" value="Aa-tRNA-synt_II"/>
</dbReference>
<dbReference type="KEGG" id="clup:CLUP02_12026"/>
<dbReference type="Gene3D" id="3.30.930.10">
    <property type="entry name" value="Bira Bifunctional Protein, Domain 2"/>
    <property type="match status" value="1"/>
</dbReference>
<dbReference type="GO" id="GO:0005524">
    <property type="term" value="F:ATP binding"/>
    <property type="evidence" value="ECO:0007669"/>
    <property type="project" value="UniProtKB-KW"/>
</dbReference>
<evidence type="ECO:0000256" key="12">
    <source>
        <dbReference type="SAM" id="MobiDB-lite"/>
    </source>
</evidence>
<feature type="region of interest" description="Disordered" evidence="12">
    <location>
        <begin position="358"/>
        <end position="385"/>
    </location>
</feature>
<evidence type="ECO:0000256" key="4">
    <source>
        <dbReference type="ARBA" id="ARBA00022490"/>
    </source>
</evidence>
<evidence type="ECO:0000256" key="5">
    <source>
        <dbReference type="ARBA" id="ARBA00022598"/>
    </source>
</evidence>
<feature type="domain" description="Aminoacyl-transfer RNA synthetases class-II family profile" evidence="13">
    <location>
        <begin position="1064"/>
        <end position="1382"/>
    </location>
</feature>
<dbReference type="Proteomes" id="UP000830671">
    <property type="component" value="Chromosome 6"/>
</dbReference>
<evidence type="ECO:0000256" key="8">
    <source>
        <dbReference type="ARBA" id="ARBA00022917"/>
    </source>
</evidence>
<dbReference type="Gene3D" id="3.10.400.20">
    <property type="match status" value="1"/>
</dbReference>
<protein>
    <recommendedName>
        <fullName evidence="11">Probable aspartate--tRNA ligase, cytoplasmic</fullName>
        <ecNumber evidence="3">6.1.1.12</ecNumber>
    </recommendedName>
</protein>
<dbReference type="InterPro" id="IPR004523">
    <property type="entry name" value="Asp-tRNA_synthase_2"/>
</dbReference>
<dbReference type="SMART" id="SM00359">
    <property type="entry name" value="PUA"/>
    <property type="match status" value="1"/>
</dbReference>
<dbReference type="CDD" id="cd11609">
    <property type="entry name" value="MCT1_N"/>
    <property type="match status" value="1"/>
</dbReference>
<dbReference type="GO" id="GO:0017101">
    <property type="term" value="C:aminoacyl-tRNA synthetase multienzyme complex"/>
    <property type="evidence" value="ECO:0007669"/>
    <property type="project" value="TreeGrafter"/>
</dbReference>
<keyword evidence="4" id="KW-0963">Cytoplasm</keyword>
<evidence type="ECO:0000313" key="14">
    <source>
        <dbReference type="EMBL" id="UQC86524.1"/>
    </source>
</evidence>
<feature type="compositionally biased region" description="Basic and acidic residues" evidence="12">
    <location>
        <begin position="520"/>
        <end position="533"/>
    </location>
</feature>
<dbReference type="PANTHER" id="PTHR43450:SF1">
    <property type="entry name" value="ASPARTATE--TRNA LIGASE, CYTOPLASMIC"/>
    <property type="match status" value="1"/>
</dbReference>
<dbReference type="InterPro" id="IPR004521">
    <property type="entry name" value="Uncharacterised_CHP00451"/>
</dbReference>
<keyword evidence="15" id="KW-1185">Reference proteome</keyword>
<dbReference type="RefSeq" id="XP_049148135.1">
    <property type="nucleotide sequence ID" value="XM_049290990.1"/>
</dbReference>
<keyword evidence="6" id="KW-0547">Nucleotide-binding</keyword>
<dbReference type="Pfam" id="PF11720">
    <property type="entry name" value="Inhibitor_I78"/>
    <property type="match status" value="1"/>
</dbReference>
<dbReference type="Gene3D" id="3.30.10.10">
    <property type="entry name" value="Trypsin Inhibitor V, subunit A"/>
    <property type="match status" value="1"/>
</dbReference>
<dbReference type="InterPro" id="IPR021719">
    <property type="entry name" value="Prot_inh_I78"/>
</dbReference>
<evidence type="ECO:0000256" key="10">
    <source>
        <dbReference type="ARBA" id="ARBA00047904"/>
    </source>
</evidence>
<comment type="subcellular location">
    <subcellularLocation>
        <location evidence="1">Cytoplasm</location>
    </subcellularLocation>
</comment>
<dbReference type="GO" id="GO:0006422">
    <property type="term" value="P:aspartyl-tRNA aminoacylation"/>
    <property type="evidence" value="ECO:0007669"/>
    <property type="project" value="InterPro"/>
</dbReference>
<evidence type="ECO:0000256" key="6">
    <source>
        <dbReference type="ARBA" id="ARBA00022741"/>
    </source>
</evidence>
<dbReference type="Pfam" id="PF17832">
    <property type="entry name" value="Pre-PUA"/>
    <property type="match status" value="1"/>
</dbReference>
<dbReference type="InterPro" id="IPR002478">
    <property type="entry name" value="PUA"/>
</dbReference>
<dbReference type="EMBL" id="CP019478">
    <property type="protein sequence ID" value="UQC86524.1"/>
    <property type="molecule type" value="Genomic_DNA"/>
</dbReference>
<dbReference type="SUPFAM" id="SSF88697">
    <property type="entry name" value="PUA domain-like"/>
    <property type="match status" value="1"/>
</dbReference>
<dbReference type="SUPFAM" id="SSF55681">
    <property type="entry name" value="Class II aaRS and biotin synthetases"/>
    <property type="match status" value="1"/>
</dbReference>
<feature type="region of interest" description="Disordered" evidence="12">
    <location>
        <begin position="513"/>
        <end position="533"/>
    </location>
</feature>
<dbReference type="PROSITE" id="PS50890">
    <property type="entry name" value="PUA"/>
    <property type="match status" value="1"/>
</dbReference>
<evidence type="ECO:0000256" key="9">
    <source>
        <dbReference type="ARBA" id="ARBA00023146"/>
    </source>
</evidence>
<accession>A0A9Q8SZL1</accession>
<dbReference type="PRINTS" id="PR01042">
    <property type="entry name" value="TRNASYNTHASP"/>
</dbReference>
<evidence type="ECO:0000313" key="15">
    <source>
        <dbReference type="Proteomes" id="UP000830671"/>
    </source>
</evidence>
<reference evidence="14" key="1">
    <citation type="journal article" date="2021" name="Mol. Plant Microbe Interact.">
        <title>Complete Genome Sequence of the Plant-Pathogenic Fungus Colletotrichum lupini.</title>
        <authorList>
            <person name="Baroncelli R."/>
            <person name="Pensec F."/>
            <person name="Da Lio D."/>
            <person name="Boufleur T."/>
            <person name="Vicente I."/>
            <person name="Sarrocco S."/>
            <person name="Picot A."/>
            <person name="Baraldi E."/>
            <person name="Sukno S."/>
            <person name="Thon M."/>
            <person name="Le Floch G."/>
        </authorList>
    </citation>
    <scope>NUCLEOTIDE SEQUENCE</scope>
    <source>
        <strain evidence="14">IMI 504893</strain>
    </source>
</reference>
<keyword evidence="9" id="KW-0030">Aminoacyl-tRNA synthetase</keyword>
<dbReference type="InterPro" id="IPR015947">
    <property type="entry name" value="PUA-like_sf"/>
</dbReference>
<dbReference type="InterPro" id="IPR006195">
    <property type="entry name" value="aa-tRNA-synth_II"/>
</dbReference>
<feature type="compositionally biased region" description="Low complexity" evidence="12">
    <location>
        <begin position="358"/>
        <end position="367"/>
    </location>
</feature>
<keyword evidence="8" id="KW-0648">Protein biosynthesis</keyword>
<comment type="catalytic activity">
    <reaction evidence="10">
        <text>tRNA(Asp) + L-aspartate + ATP = L-aspartyl-tRNA(Asp) + AMP + diphosphate</text>
        <dbReference type="Rhea" id="RHEA:19649"/>
        <dbReference type="Rhea" id="RHEA-COMP:9660"/>
        <dbReference type="Rhea" id="RHEA-COMP:9678"/>
        <dbReference type="ChEBI" id="CHEBI:29991"/>
        <dbReference type="ChEBI" id="CHEBI:30616"/>
        <dbReference type="ChEBI" id="CHEBI:33019"/>
        <dbReference type="ChEBI" id="CHEBI:78442"/>
        <dbReference type="ChEBI" id="CHEBI:78516"/>
        <dbReference type="ChEBI" id="CHEBI:456215"/>
        <dbReference type="EC" id="6.1.1.12"/>
    </reaction>
</comment>
<dbReference type="Pfam" id="PF00152">
    <property type="entry name" value="tRNA-synt_2"/>
    <property type="match status" value="1"/>
</dbReference>
<evidence type="ECO:0000256" key="11">
    <source>
        <dbReference type="ARBA" id="ARBA00070516"/>
    </source>
</evidence>
<dbReference type="EC" id="6.1.1.12" evidence="3"/>
<sequence length="1382" mass="153710">MAKKRRSRESAISGATTPDIPKARMECFLSPVLFLVEQEASRWLVHSFRPCNKGTERTISNDSAWEEGKRLTSSLPRSAQTQLRPSPALQLHDRQVGSAPSDSQSFGLGLLQTVYSYLIPKDAIFAAKVVSLPNYSLGRELSVGGDMDSPTLFNLPNTAHWLLPSLFDLSEWFLLIRALNIPSTYYFCSESMDRRAKVSMMCSERHPARPALAICIAAIVPAALCVGRAAVPEFCEKQNPRPHTITDNLGTITAIMPLVVPGINNNDSDDKTQLWTNKLVGKKLHEEESNETTFCKRDLPEESRVIEPGMMVTKDFRPNRLNVHVKEDGTVSHVNHVHDWSAPPARLRGNFRRRCSLLTTPPSTTTTDCHRRDRSRQRPKYTSDTPSFSIADFDFNTATMFKKDITSKPKQKLKSSVQRSLRDSLLSSYPLLNPYIEEVMPKKASLEQMKLPDRCSLFFCEQQPLFYQQDNATLVPHLKLVHRFPQAFPTIRIDRGAIRFVLSGATLMAPGLTSAGGRLPEPREGAEGVDEEGRWSRELEKGEPVVIMAEGKTEACAVGFLVAGTKEVKDKGKGPVVEEAHFLGDDDTFAFAFALGLVEGVISLAIADMLPIFTFSLSGGRNDGPKFTDSKAREWKVAYLAHLIRYPGSYTEGLNENNRREHANVFSPGKHGLIEPSVNLSWASFKVLIPMHESFMITREETWLSSTSIFTVTLENLLRLPEFPIHCYCRLDFLGLVPASCLDAAEYAWAVSDRRSSQNPSHHVTPSRSGLCITGIRVTWWYDIQIFPTLPLIAPPLLCTLPYPSISRLIVCLAQPPITTNLSIMADEAAPTSKKGAKKAEAKAKKEAMKAARAAELAQQAAAVTLEDDPAQDNYGTKPVFSKDAEEVEIRELNDSHNGKTVIVRAWLQNSRVQSAKMGFVELRKGGNWNIQGVVMASDEEPIVSRRMVKWITSINPESYVVVEAKVKQPLEPVKSCRVSGLELHITKCFVLAPAPAMLGMTMGAASQPIVNFSDEKAPVADAEAEKEKAAENTSTVPSATMLTHLDNIAMHKRAPVQQAIADIRIEVKKIFRSYLENQKFKEFEPPCLIGAASEGGGNVFRFAYFGEEAFLAQSPQFYKQFEIAGGRERVFSIGPVFRAENSNTPRHMTEFTGLDVEMEIKQSYTEVLTVLEGVLLSIFRGIQERCADEIETVRSVYHSEPLLLPEPGKEVRLTFAEAQKLLREEGPAEFANVRDDEDMSTPQEKALGEVVRKKYNTDFYVIDKFPETARPFYAKLDDAGTTTGEGTRVTNAFDFFIRGQEVLSGGQRINDPAELEERIRAKGIDPESAGIKEYLTVFRQVGVPPHGGGGIGLDRVVAWFLALPSVHLAAYYPRTPKRLLP</sequence>